<evidence type="ECO:0000256" key="1">
    <source>
        <dbReference type="SAM" id="MobiDB-lite"/>
    </source>
</evidence>
<proteinExistence type="predicted"/>
<keyword evidence="3" id="KW-1185">Reference proteome</keyword>
<protein>
    <submittedName>
        <fullName evidence="2">Hypp8691 protein</fullName>
    </submittedName>
</protein>
<dbReference type="Proteomes" id="UP000838412">
    <property type="component" value="Chromosome 17"/>
</dbReference>
<gene>
    <name evidence="2" type="primary">Hypp8691</name>
    <name evidence="2" type="ORF">BLAG_LOCUS10775</name>
</gene>
<feature type="region of interest" description="Disordered" evidence="1">
    <location>
        <begin position="14"/>
        <end position="33"/>
    </location>
</feature>
<accession>A0A8J9Z8F2</accession>
<evidence type="ECO:0000313" key="3">
    <source>
        <dbReference type="Proteomes" id="UP000838412"/>
    </source>
</evidence>
<name>A0A8J9Z8F2_BRALA</name>
<dbReference type="EMBL" id="OV696702">
    <property type="protein sequence ID" value="CAH1249793.1"/>
    <property type="molecule type" value="Genomic_DNA"/>
</dbReference>
<organism evidence="2 3">
    <name type="scientific">Branchiostoma lanceolatum</name>
    <name type="common">Common lancelet</name>
    <name type="synonym">Amphioxus lanceolatum</name>
    <dbReference type="NCBI Taxonomy" id="7740"/>
    <lineage>
        <taxon>Eukaryota</taxon>
        <taxon>Metazoa</taxon>
        <taxon>Chordata</taxon>
        <taxon>Cephalochordata</taxon>
        <taxon>Leptocardii</taxon>
        <taxon>Amphioxiformes</taxon>
        <taxon>Branchiostomatidae</taxon>
        <taxon>Branchiostoma</taxon>
    </lineage>
</organism>
<sequence>MPTTTVPEIQVVNGVAEGDHGDPALPEGEVPPPGEPFKTTPVIRYVFCVHKVTRWAVYTVAFEWGKQLFVFMARRLNSAFDRTEIDVTRPSAPWEVGQGWCANGGGADGGVISIPI</sequence>
<evidence type="ECO:0000313" key="2">
    <source>
        <dbReference type="EMBL" id="CAH1249793.1"/>
    </source>
</evidence>
<dbReference type="AlphaFoldDB" id="A0A8J9Z8F2"/>
<reference evidence="2" key="1">
    <citation type="submission" date="2022-01" db="EMBL/GenBank/DDBJ databases">
        <authorList>
            <person name="Braso-Vives M."/>
        </authorList>
    </citation>
    <scope>NUCLEOTIDE SEQUENCE</scope>
</reference>